<feature type="transmembrane region" description="Helical" evidence="2">
    <location>
        <begin position="12"/>
        <end position="30"/>
    </location>
</feature>
<keyword evidence="4" id="KW-1185">Reference proteome</keyword>
<dbReference type="Pfam" id="PF13095">
    <property type="entry name" value="FTA2"/>
    <property type="match status" value="1"/>
</dbReference>
<evidence type="ECO:0000313" key="4">
    <source>
        <dbReference type="Proteomes" id="UP000736672"/>
    </source>
</evidence>
<accession>A0A9P9HZ36</accession>
<evidence type="ECO:0000256" key="1">
    <source>
        <dbReference type="SAM" id="MobiDB-lite"/>
    </source>
</evidence>
<evidence type="ECO:0000256" key="2">
    <source>
        <dbReference type="SAM" id="Phobius"/>
    </source>
</evidence>
<keyword evidence="2" id="KW-0812">Transmembrane</keyword>
<protein>
    <submittedName>
        <fullName evidence="3">Kinetochore Sim4 complex subunit FTA2-domain-containing protein</fullName>
    </submittedName>
</protein>
<feature type="compositionally biased region" description="Basic residues" evidence="1">
    <location>
        <begin position="420"/>
        <end position="430"/>
    </location>
</feature>
<comment type="caution">
    <text evidence="3">The sequence shown here is derived from an EMBL/GenBank/DDBJ whole genome shotgun (WGS) entry which is preliminary data.</text>
</comment>
<keyword evidence="2" id="KW-1133">Transmembrane helix</keyword>
<evidence type="ECO:0000313" key="3">
    <source>
        <dbReference type="EMBL" id="KAH7266026.1"/>
    </source>
</evidence>
<dbReference type="Proteomes" id="UP000736672">
    <property type="component" value="Unassembled WGS sequence"/>
</dbReference>
<gene>
    <name evidence="3" type="ORF">B0J15DRAFT_463194</name>
</gene>
<dbReference type="OrthoDB" id="3432781at2759"/>
<reference evidence="3" key="1">
    <citation type="journal article" date="2021" name="Nat. Commun.">
        <title>Genetic determinants of endophytism in the Arabidopsis root mycobiome.</title>
        <authorList>
            <person name="Mesny F."/>
            <person name="Miyauchi S."/>
            <person name="Thiergart T."/>
            <person name="Pickel B."/>
            <person name="Atanasova L."/>
            <person name="Karlsson M."/>
            <person name="Huettel B."/>
            <person name="Barry K.W."/>
            <person name="Haridas S."/>
            <person name="Chen C."/>
            <person name="Bauer D."/>
            <person name="Andreopoulos W."/>
            <person name="Pangilinan J."/>
            <person name="LaButti K."/>
            <person name="Riley R."/>
            <person name="Lipzen A."/>
            <person name="Clum A."/>
            <person name="Drula E."/>
            <person name="Henrissat B."/>
            <person name="Kohler A."/>
            <person name="Grigoriev I.V."/>
            <person name="Martin F.M."/>
            <person name="Hacquard S."/>
        </authorList>
    </citation>
    <scope>NUCLEOTIDE SEQUENCE</scope>
    <source>
        <strain evidence="3">FSSC 5 MPI-SDFR-AT-0091</strain>
    </source>
</reference>
<dbReference type="InterPro" id="IPR025213">
    <property type="entry name" value="Sim4_Fta2"/>
</dbReference>
<dbReference type="EMBL" id="JAGTJS010000006">
    <property type="protein sequence ID" value="KAH7266026.1"/>
    <property type="molecule type" value="Genomic_DNA"/>
</dbReference>
<dbReference type="AlphaFoldDB" id="A0A9P9HZ36"/>
<keyword evidence="2" id="KW-0472">Membrane</keyword>
<organism evidence="3 4">
    <name type="scientific">Fusarium solani</name>
    <name type="common">Filamentous fungus</name>
    <dbReference type="NCBI Taxonomy" id="169388"/>
    <lineage>
        <taxon>Eukaryota</taxon>
        <taxon>Fungi</taxon>
        <taxon>Dikarya</taxon>
        <taxon>Ascomycota</taxon>
        <taxon>Pezizomycotina</taxon>
        <taxon>Sordariomycetes</taxon>
        <taxon>Hypocreomycetidae</taxon>
        <taxon>Hypocreales</taxon>
        <taxon>Nectriaceae</taxon>
        <taxon>Fusarium</taxon>
        <taxon>Fusarium solani species complex</taxon>
    </lineage>
</organism>
<proteinExistence type="predicted"/>
<feature type="region of interest" description="Disordered" evidence="1">
    <location>
        <begin position="400"/>
        <end position="430"/>
    </location>
</feature>
<sequence>MALCLCTEPVLLLYYMFALILVPSLSGLFFHTSRVFEHVGVYEDSHPPCFYLFFLSALDQTSTGPLKRKSDGPKLEPFNHDLLADDVEFLEFLGHHGIHGAIVKTRIRGHLYAIKFLLTVVEKFTETELAKPEYDAEEYETIPMGKQHEFETHFIPFYQECRAFGRLKEVNREHLAVKVYGYVSLKVDQALELKMRNALWKLPRHPKIPPRTARSILITSSEIKGIVKDWVEPAKYKGESDILSHRIDSILSVSHFPRMLEELHKIHQCGIVIRDMSISQYVNGILVDFSMAWTMPHPFGPGGGLEPAWTFQSLAAWDLFCFQTKVIDLWNNFLRGALDTSQRECRLQAYPHPEQHKRLRPQPFRQRPFLPIINQDDEVLDMIELPRYDPGAFNAEEAAKMAREQNKRKRAGGERVGQAQKKRKVTKTYS</sequence>
<name>A0A9P9HZ36_FUSSL</name>